<dbReference type="GO" id="GO:0042149">
    <property type="term" value="P:cellular response to glucose starvation"/>
    <property type="evidence" value="ECO:0007669"/>
    <property type="project" value="TreeGrafter"/>
</dbReference>
<dbReference type="GO" id="GO:0007039">
    <property type="term" value="P:protein catabolic process in the vacuole"/>
    <property type="evidence" value="ECO:0007669"/>
    <property type="project" value="TreeGrafter"/>
</dbReference>
<dbReference type="InterPro" id="IPR052292">
    <property type="entry name" value="Glucose_repression_reg"/>
</dbReference>
<dbReference type="Proteomes" id="UP000030766">
    <property type="component" value="Unassembled WGS sequence"/>
</dbReference>
<organism evidence="3">
    <name type="scientific">Fusarium oxysporum Fo47</name>
    <dbReference type="NCBI Taxonomy" id="660027"/>
    <lineage>
        <taxon>Eukaryota</taxon>
        <taxon>Fungi</taxon>
        <taxon>Dikarya</taxon>
        <taxon>Ascomycota</taxon>
        <taxon>Pezizomycotina</taxon>
        <taxon>Sordariomycetes</taxon>
        <taxon>Hypocreomycetidae</taxon>
        <taxon>Hypocreales</taxon>
        <taxon>Nectriaceae</taxon>
        <taxon>Fusarium</taxon>
        <taxon>Fusarium oxysporum species complex</taxon>
    </lineage>
</organism>
<dbReference type="HOGENOM" id="CLU_020417_0_0_1"/>
<name>W9JC01_FUSOX</name>
<dbReference type="InterPro" id="IPR013860">
    <property type="entry name" value="AreA_GATA"/>
</dbReference>
<feature type="region of interest" description="Disordered" evidence="1">
    <location>
        <begin position="272"/>
        <end position="293"/>
    </location>
</feature>
<dbReference type="VEuPathDB" id="FungiDB:FOZG_17014"/>
<feature type="compositionally biased region" description="Polar residues" evidence="1">
    <location>
        <begin position="170"/>
        <end position="183"/>
    </location>
</feature>
<evidence type="ECO:0000256" key="1">
    <source>
        <dbReference type="SAM" id="MobiDB-lite"/>
    </source>
</evidence>
<protein>
    <recommendedName>
        <fullName evidence="2">Nitrogen regulatory protein areA GATA-like domain-containing protein</fullName>
    </recommendedName>
</protein>
<dbReference type="GO" id="GO:0005773">
    <property type="term" value="C:vacuole"/>
    <property type="evidence" value="ECO:0007669"/>
    <property type="project" value="GOC"/>
</dbReference>
<dbReference type="AlphaFoldDB" id="W9JC01"/>
<reference evidence="3" key="2">
    <citation type="submission" date="2012-06" db="EMBL/GenBank/DDBJ databases">
        <title>Annotation of the Genome Sequence of Fusarium oxysporum Fo47.</title>
        <authorList>
            <consortium name="The Broad Institute Genomics Platform"/>
            <person name="Ma L.-J."/>
            <person name="Corby-Kistler H."/>
            <person name="Broz K."/>
            <person name="Gale L.R."/>
            <person name="Jonkers W."/>
            <person name="O'Donnell K."/>
            <person name="Ploetz R."/>
            <person name="Steinberg C."/>
            <person name="Schwartz D.C."/>
            <person name="VanEtten H."/>
            <person name="Zhou S."/>
            <person name="Young S.K."/>
            <person name="Zeng Q."/>
            <person name="Gargeya S."/>
            <person name="Fitzgerald M."/>
            <person name="Abouelleil A."/>
            <person name="Alvarado L."/>
            <person name="Chapman S.B."/>
            <person name="Gainer-Dewar J."/>
            <person name="Goldberg J."/>
            <person name="Griggs A."/>
            <person name="Gujja S."/>
            <person name="Hansen M."/>
            <person name="Howarth C."/>
            <person name="Imamovic A."/>
            <person name="Ireland A."/>
            <person name="Larimer J."/>
            <person name="McCowan C."/>
            <person name="Murphy C."/>
            <person name="Pearson M."/>
            <person name="Poon T.W."/>
            <person name="Priest M."/>
            <person name="Roberts A."/>
            <person name="Saif S."/>
            <person name="Shea T."/>
            <person name="Sykes S."/>
            <person name="Wortman J."/>
            <person name="Nusbaum C."/>
            <person name="Birren B."/>
        </authorList>
    </citation>
    <scope>NUCLEOTIDE SEQUENCE</scope>
    <source>
        <strain evidence="3">Fo47</strain>
    </source>
</reference>
<evidence type="ECO:0000259" key="2">
    <source>
        <dbReference type="Pfam" id="PF08550"/>
    </source>
</evidence>
<feature type="region of interest" description="Disordered" evidence="1">
    <location>
        <begin position="167"/>
        <end position="231"/>
    </location>
</feature>
<dbReference type="EMBL" id="JH717913">
    <property type="protein sequence ID" value="EWZ29386.1"/>
    <property type="molecule type" value="Genomic_DNA"/>
</dbReference>
<dbReference type="PANTHER" id="PTHR28051:SF1">
    <property type="entry name" value="PROTEIN MTL1-RELATED"/>
    <property type="match status" value="1"/>
</dbReference>
<feature type="region of interest" description="Disordered" evidence="1">
    <location>
        <begin position="12"/>
        <end position="73"/>
    </location>
</feature>
<dbReference type="PANTHER" id="PTHR28051">
    <property type="entry name" value="PROTEIN MTL1-RELATED"/>
    <property type="match status" value="1"/>
</dbReference>
<proteinExistence type="predicted"/>
<accession>W9JC01</accession>
<gene>
    <name evidence="3" type="ORF">FOZG_17014</name>
</gene>
<reference evidence="3" key="1">
    <citation type="submission" date="2011-06" db="EMBL/GenBank/DDBJ databases">
        <title>The Genome Sequence of Fusarium oxysporum Fo47.</title>
        <authorList>
            <consortium name="The Broad Institute Genome Sequencing Platform"/>
            <person name="Ma L.-J."/>
            <person name="Gale L.R."/>
            <person name="Schwartz D.C."/>
            <person name="Zhou S."/>
            <person name="Corby-Kistler H."/>
            <person name="Young S.K."/>
            <person name="Zeng Q."/>
            <person name="Gargeya S."/>
            <person name="Fitzgerald M."/>
            <person name="Haas B."/>
            <person name="Abouelleil A."/>
            <person name="Alvarado L."/>
            <person name="Arachchi H.M."/>
            <person name="Berlin A."/>
            <person name="Brown A."/>
            <person name="Chapman S.B."/>
            <person name="Chen Z."/>
            <person name="Dunbar C."/>
            <person name="Freedman E."/>
            <person name="Gearin G."/>
            <person name="Gellesch M."/>
            <person name="Goldberg J."/>
            <person name="Griggs A."/>
            <person name="Gujja S."/>
            <person name="Heiman D."/>
            <person name="Howarth C."/>
            <person name="Larson L."/>
            <person name="Lui A."/>
            <person name="MacDonald P.J.P."/>
            <person name="Mehta T."/>
            <person name="Montmayeur A."/>
            <person name="Murphy C."/>
            <person name="Neiman D."/>
            <person name="Pearson M."/>
            <person name="Priest M."/>
            <person name="Roberts A."/>
            <person name="Saif S."/>
            <person name="Shea T."/>
            <person name="Shenoy N."/>
            <person name="Sisk P."/>
            <person name="Stolte C."/>
            <person name="Sykes S."/>
            <person name="Wortman J."/>
            <person name="Nusbaum C."/>
            <person name="Birren B."/>
        </authorList>
    </citation>
    <scope>NUCLEOTIDE SEQUENCE [LARGE SCALE GENOMIC DNA]</scope>
    <source>
        <strain evidence="3">Fo47</strain>
    </source>
</reference>
<feature type="compositionally biased region" description="Low complexity" evidence="1">
    <location>
        <begin position="190"/>
        <end position="205"/>
    </location>
</feature>
<feature type="domain" description="Nitrogen regulatory protein areA GATA-like" evidence="2">
    <location>
        <begin position="91"/>
        <end position="115"/>
    </location>
</feature>
<sequence>MFSSFAQEKLYVHPEIDSDDGPETPLSSRSMGFYTISPADHASTGVSDDPSRSGTPGHGEHTNDDMAASNRPSHQVDYLSHNWRDEDIWSSWRYIAMRRGELPNSIRLKNAVWRTRVKTKNNMKTISPETLDWLVFLEFDVISLSTVSLLKEAIAAVKVEETRDILGPHTSRSTTDYPYQPFSQRRLGEESSSANTSTESSEVTSRNFKGVDHDNDELDTGHYGDGSDPGYDIMVKRTKTRKSLLFQRKTSESKPAKGETIAMLPSTTLKYREDAPEPRGTARKPSRSPIIPSLSQGIVRLAKKPPMLFIGEENDDDSLNHLLLSPGTDWPSSPAEDANSGLSRSLFSESLCEVFAGMRTIPSGMFTLYEEGGVSSTDGILERVIDTVNTARDIAHVIWSVGWKK</sequence>
<evidence type="ECO:0000313" key="3">
    <source>
        <dbReference type="EMBL" id="EWZ29386.1"/>
    </source>
</evidence>
<dbReference type="Pfam" id="PF08550">
    <property type="entry name" value="GATA_AreA"/>
    <property type="match status" value="1"/>
</dbReference>